<reference evidence="1 2" key="1">
    <citation type="submission" date="2018-12" db="EMBL/GenBank/DDBJ databases">
        <authorList>
            <person name="Sun L."/>
            <person name="Chen Z."/>
        </authorList>
    </citation>
    <scope>NUCLEOTIDE SEQUENCE [LARGE SCALE GENOMIC DNA]</scope>
    <source>
        <strain evidence="1 2">LMG 29736</strain>
    </source>
</reference>
<dbReference type="OrthoDB" id="2963302at2"/>
<organism evidence="1 2">
    <name type="scientific">Siminovitchia terrae</name>
    <name type="common">Bacillus terrae</name>
    <dbReference type="NCBI Taxonomy" id="1914933"/>
    <lineage>
        <taxon>Bacteria</taxon>
        <taxon>Bacillati</taxon>
        <taxon>Bacillota</taxon>
        <taxon>Bacilli</taxon>
        <taxon>Bacillales</taxon>
        <taxon>Bacillaceae</taxon>
        <taxon>Siminovitchia</taxon>
    </lineage>
</organism>
<gene>
    <name evidence="1" type="ORF">D5F11_023090</name>
</gene>
<sequence>MNVANATISPFSLSHSWTLHWERLPSNLKRIQHFSSESNKEKQAIDAISKVGVIGGQQLQKLFNIDKKRLKRMVAEQKIVRHEMRLDGKIIPIYTLGMNGALIAGMEDAYELNYWVQYKTEDVLKRILFFKLYERFHGSGAEEKKAVSAIFPTPNPFIGAIQFRQSLLYVYVVRGDINDFLMYMKWKGDGFNERVIVIAEEIRHLELLKHALLPLKARVTLDSDLLSEVEHVQNIFYFLKDGDFVKDQ</sequence>
<accession>A0A429X1W0</accession>
<evidence type="ECO:0000313" key="1">
    <source>
        <dbReference type="EMBL" id="RST57397.1"/>
    </source>
</evidence>
<comment type="caution">
    <text evidence="1">The sequence shown here is derived from an EMBL/GenBank/DDBJ whole genome shotgun (WGS) entry which is preliminary data.</text>
</comment>
<dbReference type="AlphaFoldDB" id="A0A429X1W0"/>
<dbReference type="RefSeq" id="WP_120118545.1">
    <property type="nucleotide sequence ID" value="NZ_QYTW02000035.1"/>
</dbReference>
<proteinExistence type="predicted"/>
<name>A0A429X1W0_SIMTE</name>
<dbReference type="Proteomes" id="UP000287296">
    <property type="component" value="Unassembled WGS sequence"/>
</dbReference>
<protein>
    <submittedName>
        <fullName evidence="1">Uncharacterized protein</fullName>
    </submittedName>
</protein>
<dbReference type="EMBL" id="QYTW02000035">
    <property type="protein sequence ID" value="RST57397.1"/>
    <property type="molecule type" value="Genomic_DNA"/>
</dbReference>
<evidence type="ECO:0000313" key="2">
    <source>
        <dbReference type="Proteomes" id="UP000287296"/>
    </source>
</evidence>